<evidence type="ECO:0000313" key="3">
    <source>
        <dbReference type="EMBL" id="WWX25099.1"/>
    </source>
</evidence>
<dbReference type="InterPro" id="IPR006015">
    <property type="entry name" value="Universal_stress_UspA"/>
</dbReference>
<name>A0ABZ2J614_9CHLR</name>
<proteinExistence type="inferred from homology"/>
<reference evidence="3 4" key="1">
    <citation type="submission" date="2024-03" db="EMBL/GenBank/DDBJ databases">
        <title>A Dehalogenimonas Isolated from Estuarine Sediments Dihaloeliminates Chlorinated Alkanes.</title>
        <authorList>
            <person name="Yang Y."/>
            <person name="Wang H."/>
        </authorList>
    </citation>
    <scope>NUCLEOTIDE SEQUENCE [LARGE SCALE GENOMIC DNA]</scope>
    <source>
        <strain evidence="3 4">W</strain>
    </source>
</reference>
<dbReference type="PANTHER" id="PTHR46268:SF6">
    <property type="entry name" value="UNIVERSAL STRESS PROTEIN UP12"/>
    <property type="match status" value="1"/>
</dbReference>
<keyword evidence="4" id="KW-1185">Reference proteome</keyword>
<dbReference type="PRINTS" id="PR01438">
    <property type="entry name" value="UNVRSLSTRESS"/>
</dbReference>
<organism evidence="3 4">
    <name type="scientific">Candidatus Dehalogenimonas loeffleri</name>
    <dbReference type="NCBI Taxonomy" id="3127115"/>
    <lineage>
        <taxon>Bacteria</taxon>
        <taxon>Bacillati</taxon>
        <taxon>Chloroflexota</taxon>
        <taxon>Dehalococcoidia</taxon>
        <taxon>Dehalococcoidales</taxon>
        <taxon>Dehalococcoidaceae</taxon>
        <taxon>Dehalogenimonas</taxon>
    </lineage>
</organism>
<accession>A0ABZ2J614</accession>
<feature type="domain" description="UspA" evidence="2">
    <location>
        <begin position="1"/>
        <end position="142"/>
    </location>
</feature>
<dbReference type="InterPro" id="IPR006016">
    <property type="entry name" value="UspA"/>
</dbReference>
<dbReference type="InterPro" id="IPR014729">
    <property type="entry name" value="Rossmann-like_a/b/a_fold"/>
</dbReference>
<comment type="similarity">
    <text evidence="1">Belongs to the universal stress protein A family.</text>
</comment>
<protein>
    <submittedName>
        <fullName evidence="3">Universal stress protein</fullName>
    </submittedName>
</protein>
<evidence type="ECO:0000256" key="1">
    <source>
        <dbReference type="ARBA" id="ARBA00008791"/>
    </source>
</evidence>
<dbReference type="Pfam" id="PF00582">
    <property type="entry name" value="Usp"/>
    <property type="match status" value="1"/>
</dbReference>
<sequence>MYKKILVPLDGSKTAEVVLAHAKALAYSEGAEIALLNVAANPAQEFAFEDPAIAGYSVAEQEQKAATYMSKVCDEIKAAGFKVSCHLREGSPANTILKVSEELGVDAIAMATHGRNWPATWLIGSVAERVVRHSKVPVLMIRANES</sequence>
<dbReference type="SUPFAM" id="SSF52402">
    <property type="entry name" value="Adenine nucleotide alpha hydrolases-like"/>
    <property type="match status" value="1"/>
</dbReference>
<dbReference type="PANTHER" id="PTHR46268">
    <property type="entry name" value="STRESS RESPONSE PROTEIN NHAX"/>
    <property type="match status" value="1"/>
</dbReference>
<dbReference type="EMBL" id="CP146612">
    <property type="protein sequence ID" value="WWX25099.1"/>
    <property type="molecule type" value="Genomic_DNA"/>
</dbReference>
<dbReference type="Gene3D" id="3.40.50.620">
    <property type="entry name" value="HUPs"/>
    <property type="match status" value="1"/>
</dbReference>
<dbReference type="RefSeq" id="WP_338737239.1">
    <property type="nucleotide sequence ID" value="NZ_CP146612.1"/>
</dbReference>
<evidence type="ECO:0000259" key="2">
    <source>
        <dbReference type="Pfam" id="PF00582"/>
    </source>
</evidence>
<gene>
    <name evidence="3" type="ORF">V8247_07515</name>
</gene>
<evidence type="ECO:0000313" key="4">
    <source>
        <dbReference type="Proteomes" id="UP001375370"/>
    </source>
</evidence>
<dbReference type="CDD" id="cd00293">
    <property type="entry name" value="USP-like"/>
    <property type="match status" value="1"/>
</dbReference>
<dbReference type="Proteomes" id="UP001375370">
    <property type="component" value="Chromosome"/>
</dbReference>